<evidence type="ECO:0000256" key="6">
    <source>
        <dbReference type="SAM" id="MobiDB-lite"/>
    </source>
</evidence>
<proteinExistence type="inferred from homology"/>
<name>A0A7Z0SQB6_9GAMM</name>
<comment type="caution">
    <text evidence="7">The sequence shown here is derived from an EMBL/GenBank/DDBJ whole genome shotgun (WGS) entry which is preliminary data.</text>
</comment>
<protein>
    <recommendedName>
        <fullName evidence="2 5">Basal-body rod modification protein FlgD</fullName>
    </recommendedName>
</protein>
<sequence>MMYPISSSPAATMRTSHTGTTRTSAHGQRGVKISEEPFFPLLTAQIKHQDALKSVDSSDSVSQPAALSELAAFQETDSTQERIDKIPPSAESGQFLAFLNEQIKHQQLLESKGTFDSVSQLVTLSRLSIYHDTGRAPRQCHSHPGSGIFDASWLNCDTIALQATTPPLEERYAEQFLKGGKWDADVVFLAAEKTDLHTPPLRAPAALDQALAWEAFMDDVYYPDPVSISINLSHAWALGVWVPFYNPALPKRTGAKSRRRSSASRLTEHWISSRHNSLEQDVLPAGLAAQ</sequence>
<dbReference type="EMBL" id="JACCGK010000010">
    <property type="protein sequence ID" value="NYT73359.1"/>
    <property type="molecule type" value="Genomic_DNA"/>
</dbReference>
<evidence type="ECO:0000256" key="5">
    <source>
        <dbReference type="RuleBase" id="RU362076"/>
    </source>
</evidence>
<organism evidence="7 8">
    <name type="scientific">Vreelandella sedimenti</name>
    <dbReference type="NCBI Taxonomy" id="2729618"/>
    <lineage>
        <taxon>Bacteria</taxon>
        <taxon>Pseudomonadati</taxon>
        <taxon>Pseudomonadota</taxon>
        <taxon>Gammaproteobacteria</taxon>
        <taxon>Oceanospirillales</taxon>
        <taxon>Halomonadaceae</taxon>
        <taxon>Vreelandella</taxon>
    </lineage>
</organism>
<comment type="function">
    <text evidence="4 5">Required for flagellar hook formation. May act as a scaffolding protein.</text>
</comment>
<keyword evidence="8" id="KW-1185">Reference proteome</keyword>
<gene>
    <name evidence="7" type="ORF">HZU72_13090</name>
</gene>
<dbReference type="InterPro" id="IPR005648">
    <property type="entry name" value="FlgD"/>
</dbReference>
<dbReference type="Pfam" id="PF03963">
    <property type="entry name" value="FlgD"/>
    <property type="match status" value="1"/>
</dbReference>
<evidence type="ECO:0000256" key="2">
    <source>
        <dbReference type="ARBA" id="ARBA00016013"/>
    </source>
</evidence>
<reference evidence="7 8" key="1">
    <citation type="submission" date="2020-07" db="EMBL/GenBank/DDBJ databases">
        <title>Halomonas sp. QX-2 draft genome sequence.</title>
        <authorList>
            <person name="Qiu X."/>
        </authorList>
    </citation>
    <scope>NUCLEOTIDE SEQUENCE [LARGE SCALE GENOMIC DNA]</scope>
    <source>
        <strain evidence="7 8">QX-2</strain>
    </source>
</reference>
<evidence type="ECO:0000313" key="7">
    <source>
        <dbReference type="EMBL" id="NYT73359.1"/>
    </source>
</evidence>
<evidence type="ECO:0000256" key="4">
    <source>
        <dbReference type="ARBA" id="ARBA00024746"/>
    </source>
</evidence>
<evidence type="ECO:0000313" key="8">
    <source>
        <dbReference type="Proteomes" id="UP000520876"/>
    </source>
</evidence>
<accession>A0A7Z0SQB6</accession>
<dbReference type="GO" id="GO:0044781">
    <property type="term" value="P:bacterial-type flagellum organization"/>
    <property type="evidence" value="ECO:0007669"/>
    <property type="project" value="UniProtKB-UniRule"/>
</dbReference>
<dbReference type="Proteomes" id="UP000520876">
    <property type="component" value="Unassembled WGS sequence"/>
</dbReference>
<comment type="similarity">
    <text evidence="1 5">Belongs to the FlgD family.</text>
</comment>
<feature type="compositionally biased region" description="Polar residues" evidence="6">
    <location>
        <begin position="1"/>
        <end position="10"/>
    </location>
</feature>
<evidence type="ECO:0000256" key="3">
    <source>
        <dbReference type="ARBA" id="ARBA00022795"/>
    </source>
</evidence>
<dbReference type="AlphaFoldDB" id="A0A7Z0SQB6"/>
<feature type="region of interest" description="Disordered" evidence="6">
    <location>
        <begin position="1"/>
        <end position="30"/>
    </location>
</feature>
<keyword evidence="3 5" id="KW-1005">Bacterial flagellum biogenesis</keyword>
<feature type="compositionally biased region" description="Low complexity" evidence="6">
    <location>
        <begin position="11"/>
        <end position="27"/>
    </location>
</feature>
<evidence type="ECO:0000256" key="1">
    <source>
        <dbReference type="ARBA" id="ARBA00010577"/>
    </source>
</evidence>